<name>A0ABU5DXV8_9PROT</name>
<evidence type="ECO:0000256" key="1">
    <source>
        <dbReference type="ARBA" id="ARBA00022679"/>
    </source>
</evidence>
<evidence type="ECO:0000313" key="5">
    <source>
        <dbReference type="Proteomes" id="UP001271769"/>
    </source>
</evidence>
<gene>
    <name evidence="4" type="ORF">SMD31_09330</name>
</gene>
<dbReference type="PANTHER" id="PTHR43877">
    <property type="entry name" value="AMINOALKYLPHOSPHONATE N-ACETYLTRANSFERASE-RELATED-RELATED"/>
    <property type="match status" value="1"/>
</dbReference>
<organism evidence="4 5">
    <name type="scientific">Dongia rigui</name>
    <dbReference type="NCBI Taxonomy" id="940149"/>
    <lineage>
        <taxon>Bacteria</taxon>
        <taxon>Pseudomonadati</taxon>
        <taxon>Pseudomonadota</taxon>
        <taxon>Alphaproteobacteria</taxon>
        <taxon>Rhodospirillales</taxon>
        <taxon>Dongiaceae</taxon>
        <taxon>Dongia</taxon>
    </lineage>
</organism>
<feature type="domain" description="N-acetyltransferase" evidence="3">
    <location>
        <begin position="7"/>
        <end position="172"/>
    </location>
</feature>
<dbReference type="InterPro" id="IPR016181">
    <property type="entry name" value="Acyl_CoA_acyltransferase"/>
</dbReference>
<dbReference type="EMBL" id="JAXCLX010000001">
    <property type="protein sequence ID" value="MDY0872125.1"/>
    <property type="molecule type" value="Genomic_DNA"/>
</dbReference>
<dbReference type="InterPro" id="IPR050832">
    <property type="entry name" value="Bact_Acetyltransf"/>
</dbReference>
<sequence length="173" mass="19176">MADIAISIVSELKRSELEELCEATELAIEAGGGFGWLKPPHRNILEVFWKGVMLVPDRVLFIGKLDGTIAASAQLVRPTRNNEAQSHSAQITTSFVAPWARGHGLARQLTLAVEEEAKKRGVKVLNLDVRETLQAAISLYHNLGYHEIGRHPRYAQVDGQYVGGLYFWKSLEG</sequence>
<dbReference type="RefSeq" id="WP_320500543.1">
    <property type="nucleotide sequence ID" value="NZ_JAXCLX010000001.1"/>
</dbReference>
<dbReference type="GO" id="GO:0016746">
    <property type="term" value="F:acyltransferase activity"/>
    <property type="evidence" value="ECO:0007669"/>
    <property type="project" value="UniProtKB-KW"/>
</dbReference>
<dbReference type="CDD" id="cd04301">
    <property type="entry name" value="NAT_SF"/>
    <property type="match status" value="1"/>
</dbReference>
<dbReference type="EC" id="2.3.1.-" evidence="4"/>
<evidence type="ECO:0000256" key="2">
    <source>
        <dbReference type="ARBA" id="ARBA00023315"/>
    </source>
</evidence>
<evidence type="ECO:0000313" key="4">
    <source>
        <dbReference type="EMBL" id="MDY0872125.1"/>
    </source>
</evidence>
<dbReference type="InterPro" id="IPR000182">
    <property type="entry name" value="GNAT_dom"/>
</dbReference>
<evidence type="ECO:0000259" key="3">
    <source>
        <dbReference type="PROSITE" id="PS51186"/>
    </source>
</evidence>
<dbReference type="PROSITE" id="PS51186">
    <property type="entry name" value="GNAT"/>
    <property type="match status" value="1"/>
</dbReference>
<keyword evidence="5" id="KW-1185">Reference proteome</keyword>
<dbReference type="Pfam" id="PF00583">
    <property type="entry name" value="Acetyltransf_1"/>
    <property type="match status" value="1"/>
</dbReference>
<proteinExistence type="predicted"/>
<reference evidence="4 5" key="1">
    <citation type="journal article" date="2013" name="Antonie Van Leeuwenhoek">
        <title>Dongia rigui sp. nov., isolated from freshwater of a large wetland in Korea.</title>
        <authorList>
            <person name="Baik K.S."/>
            <person name="Hwang Y.M."/>
            <person name="Choi J.S."/>
            <person name="Kwon J."/>
            <person name="Seong C.N."/>
        </authorList>
    </citation>
    <scope>NUCLEOTIDE SEQUENCE [LARGE SCALE GENOMIC DNA]</scope>
    <source>
        <strain evidence="4 5">04SU4-P</strain>
    </source>
</reference>
<dbReference type="SUPFAM" id="SSF55729">
    <property type="entry name" value="Acyl-CoA N-acyltransferases (Nat)"/>
    <property type="match status" value="1"/>
</dbReference>
<keyword evidence="1 4" id="KW-0808">Transferase</keyword>
<keyword evidence="2 4" id="KW-0012">Acyltransferase</keyword>
<dbReference type="Gene3D" id="3.40.630.30">
    <property type="match status" value="1"/>
</dbReference>
<dbReference type="PANTHER" id="PTHR43877:SF2">
    <property type="entry name" value="AMINOALKYLPHOSPHONATE N-ACETYLTRANSFERASE-RELATED"/>
    <property type="match status" value="1"/>
</dbReference>
<accession>A0ABU5DXV8</accession>
<protein>
    <submittedName>
        <fullName evidence="4">GNAT family N-acetyltransferase</fullName>
        <ecNumber evidence="4">2.3.1.-</ecNumber>
    </submittedName>
</protein>
<dbReference type="Proteomes" id="UP001271769">
    <property type="component" value="Unassembled WGS sequence"/>
</dbReference>
<comment type="caution">
    <text evidence="4">The sequence shown here is derived from an EMBL/GenBank/DDBJ whole genome shotgun (WGS) entry which is preliminary data.</text>
</comment>